<evidence type="ECO:0000313" key="11">
    <source>
        <dbReference type="EMBL" id="MDJ1371006.1"/>
    </source>
</evidence>
<gene>
    <name evidence="11" type="primary">rarD</name>
    <name evidence="11" type="ORF">C7K25_06460</name>
</gene>
<name>A0ABT7C723_9MICO</name>
<keyword evidence="4" id="KW-1003">Cell membrane</keyword>
<dbReference type="RefSeq" id="WP_051266465.1">
    <property type="nucleotide sequence ID" value="NZ_CP028426.1"/>
</dbReference>
<dbReference type="Proteomes" id="UP001170379">
    <property type="component" value="Unassembled WGS sequence"/>
</dbReference>
<keyword evidence="12" id="KW-1185">Reference proteome</keyword>
<dbReference type="SUPFAM" id="SSF103481">
    <property type="entry name" value="Multidrug resistance efflux transporter EmrE"/>
    <property type="match status" value="2"/>
</dbReference>
<feature type="domain" description="EamA" evidence="10">
    <location>
        <begin position="200"/>
        <end position="322"/>
    </location>
</feature>
<evidence type="ECO:0000256" key="1">
    <source>
        <dbReference type="ARBA" id="ARBA00004651"/>
    </source>
</evidence>
<reference evidence="11" key="1">
    <citation type="submission" date="2018-03" db="EMBL/GenBank/DDBJ databases">
        <authorList>
            <person name="Nunes O.C."/>
            <person name="Lopes A.R."/>
            <person name="Froufe H."/>
            <person name="Munoz-Merida A."/>
            <person name="Barroso C."/>
            <person name="Egas C."/>
        </authorList>
    </citation>
    <scope>NUCLEOTIDE SEQUENCE</scope>
    <source>
        <strain evidence="11">ON4</strain>
    </source>
</reference>
<evidence type="ECO:0000256" key="5">
    <source>
        <dbReference type="ARBA" id="ARBA00022692"/>
    </source>
</evidence>
<evidence type="ECO:0000256" key="3">
    <source>
        <dbReference type="ARBA" id="ARBA00022448"/>
    </source>
</evidence>
<feature type="transmembrane region" description="Helical" evidence="9">
    <location>
        <begin position="47"/>
        <end position="65"/>
    </location>
</feature>
<feature type="region of interest" description="Disordered" evidence="8">
    <location>
        <begin position="334"/>
        <end position="365"/>
    </location>
</feature>
<reference evidence="11" key="2">
    <citation type="journal article" date="2022" name="Sci. Rep.">
        <title>In silico prediction of the enzymes involved in the degradation of the herbicide molinate by Gulosibacter molinativorax ON4T.</title>
        <authorList>
            <person name="Lopes A.R."/>
            <person name="Bunin E."/>
            <person name="Viana A.T."/>
            <person name="Froufe H."/>
            <person name="Munoz-Merida A."/>
            <person name="Pinho D."/>
            <person name="Figueiredo J."/>
            <person name="Barroso C."/>
            <person name="Vaz-Moreira I."/>
            <person name="Bellanger X."/>
            <person name="Egas C."/>
            <person name="Nunes O.C."/>
        </authorList>
    </citation>
    <scope>NUCLEOTIDE SEQUENCE</scope>
    <source>
        <strain evidence="11">ON4</strain>
    </source>
</reference>
<feature type="transmembrane region" description="Helical" evidence="9">
    <location>
        <begin position="284"/>
        <end position="303"/>
    </location>
</feature>
<keyword evidence="6 9" id="KW-1133">Transmembrane helix</keyword>
<feature type="compositionally biased region" description="Basic residues" evidence="8">
    <location>
        <begin position="339"/>
        <end position="353"/>
    </location>
</feature>
<evidence type="ECO:0000256" key="4">
    <source>
        <dbReference type="ARBA" id="ARBA00022475"/>
    </source>
</evidence>
<comment type="subcellular location">
    <subcellularLocation>
        <location evidence="1">Cell membrane</location>
        <topology evidence="1">Multi-pass membrane protein</topology>
    </subcellularLocation>
</comment>
<feature type="domain" description="EamA" evidence="10">
    <location>
        <begin position="47"/>
        <end position="186"/>
    </location>
</feature>
<evidence type="ECO:0000256" key="7">
    <source>
        <dbReference type="ARBA" id="ARBA00023136"/>
    </source>
</evidence>
<proteinExistence type="inferred from homology"/>
<evidence type="ECO:0000313" key="12">
    <source>
        <dbReference type="Proteomes" id="UP001170379"/>
    </source>
</evidence>
<feature type="transmembrane region" description="Helical" evidence="9">
    <location>
        <begin position="252"/>
        <end position="272"/>
    </location>
</feature>
<accession>A0ABT7C723</accession>
<protein>
    <submittedName>
        <fullName evidence="11">EamA family transporter RarD</fullName>
    </submittedName>
</protein>
<evidence type="ECO:0000256" key="6">
    <source>
        <dbReference type="ARBA" id="ARBA00022989"/>
    </source>
</evidence>
<dbReference type="InterPro" id="IPR037185">
    <property type="entry name" value="EmrE-like"/>
</dbReference>
<dbReference type="Pfam" id="PF00892">
    <property type="entry name" value="EamA"/>
    <property type="match status" value="2"/>
</dbReference>
<evidence type="ECO:0000256" key="2">
    <source>
        <dbReference type="ARBA" id="ARBA00007362"/>
    </source>
</evidence>
<dbReference type="InterPro" id="IPR000620">
    <property type="entry name" value="EamA_dom"/>
</dbReference>
<dbReference type="NCBIfam" id="TIGR00688">
    <property type="entry name" value="rarD"/>
    <property type="match status" value="1"/>
</dbReference>
<dbReference type="EMBL" id="PXVD01000008">
    <property type="protein sequence ID" value="MDJ1371006.1"/>
    <property type="molecule type" value="Genomic_DNA"/>
</dbReference>
<feature type="transmembrane region" description="Helical" evidence="9">
    <location>
        <begin position="141"/>
        <end position="162"/>
    </location>
</feature>
<dbReference type="InterPro" id="IPR004626">
    <property type="entry name" value="RarD"/>
</dbReference>
<evidence type="ECO:0000256" key="8">
    <source>
        <dbReference type="SAM" id="MobiDB-lite"/>
    </source>
</evidence>
<comment type="similarity">
    <text evidence="2">Belongs to the EamA transporter family.</text>
</comment>
<feature type="transmembrane region" description="Helical" evidence="9">
    <location>
        <begin position="77"/>
        <end position="95"/>
    </location>
</feature>
<evidence type="ECO:0000256" key="9">
    <source>
        <dbReference type="SAM" id="Phobius"/>
    </source>
</evidence>
<organism evidence="11 12">
    <name type="scientific">Gulosibacter molinativorax</name>
    <dbReference type="NCBI Taxonomy" id="256821"/>
    <lineage>
        <taxon>Bacteria</taxon>
        <taxon>Bacillati</taxon>
        <taxon>Actinomycetota</taxon>
        <taxon>Actinomycetes</taxon>
        <taxon>Micrococcales</taxon>
        <taxon>Microbacteriaceae</taxon>
        <taxon>Gulosibacter</taxon>
    </lineage>
</organism>
<comment type="caution">
    <text evidence="11">The sequence shown here is derived from an EMBL/GenBank/DDBJ whole genome shotgun (WGS) entry which is preliminary data.</text>
</comment>
<keyword evidence="3" id="KW-0813">Transport</keyword>
<feature type="transmembrane region" description="Helical" evidence="9">
    <location>
        <begin position="309"/>
        <end position="327"/>
    </location>
</feature>
<keyword evidence="7 9" id="KW-0472">Membrane</keyword>
<keyword evidence="5 9" id="KW-0812">Transmembrane</keyword>
<feature type="transmembrane region" description="Helical" evidence="9">
    <location>
        <begin position="115"/>
        <end position="135"/>
    </location>
</feature>
<evidence type="ECO:0000259" key="10">
    <source>
        <dbReference type="Pfam" id="PF00892"/>
    </source>
</evidence>
<sequence length="381" mass="39632">MPDTMMPTTAAIPTVPASPSVGVREAASGDVAAQVAKTAKSSSTRGGVFASVLASVAFASLFVIPDMLTGLSATATFGWRIVAALPFLVVILFVLRQWPQMGQLLTRLRKNPSLILVLALNAVLFGFQVFLFAWGPMTGNALAVSFGYFLMPLVLVAIGVVLFRERLSVLGGVAVSFAAIGVVIALTTGASVAWPTFAVALGYPAYFILRRKFGLDSPSAQSLEILMLVPVALVFILQPADLAGVAAHPENWLGITILGLLTAVGFSAYTLAQRGLSVSVFGMLGYLEPILLVVVSVLVLGEPLGLADAWSYGAIALAIVALVVDGLPKPSKREAKAAAKARPRRSALARGKGRRGEGRKAKAPVTAGVPVITATEQVGAN</sequence>
<feature type="transmembrane region" description="Helical" evidence="9">
    <location>
        <begin position="221"/>
        <end position="240"/>
    </location>
</feature>
<feature type="transmembrane region" description="Helical" evidence="9">
    <location>
        <begin position="169"/>
        <end position="186"/>
    </location>
</feature>
<feature type="transmembrane region" description="Helical" evidence="9">
    <location>
        <begin position="192"/>
        <end position="209"/>
    </location>
</feature>